<reference evidence="2" key="1">
    <citation type="submission" date="2023-03" db="EMBL/GenBank/DDBJ databases">
        <title>Massive genome expansion in bonnet fungi (Mycena s.s.) driven by repeated elements and novel gene families across ecological guilds.</title>
        <authorList>
            <consortium name="Lawrence Berkeley National Laboratory"/>
            <person name="Harder C.B."/>
            <person name="Miyauchi S."/>
            <person name="Viragh M."/>
            <person name="Kuo A."/>
            <person name="Thoen E."/>
            <person name="Andreopoulos B."/>
            <person name="Lu D."/>
            <person name="Skrede I."/>
            <person name="Drula E."/>
            <person name="Henrissat B."/>
            <person name="Morin E."/>
            <person name="Kohler A."/>
            <person name="Barry K."/>
            <person name="LaButti K."/>
            <person name="Morin E."/>
            <person name="Salamov A."/>
            <person name="Lipzen A."/>
            <person name="Mereny Z."/>
            <person name="Hegedus B."/>
            <person name="Baldrian P."/>
            <person name="Stursova M."/>
            <person name="Weitz H."/>
            <person name="Taylor A."/>
            <person name="Grigoriev I.V."/>
            <person name="Nagy L.G."/>
            <person name="Martin F."/>
            <person name="Kauserud H."/>
        </authorList>
    </citation>
    <scope>NUCLEOTIDE SEQUENCE</scope>
    <source>
        <strain evidence="2">CBHHK173m</strain>
    </source>
</reference>
<feature type="region of interest" description="Disordered" evidence="1">
    <location>
        <begin position="139"/>
        <end position="196"/>
    </location>
</feature>
<evidence type="ECO:0000313" key="2">
    <source>
        <dbReference type="EMBL" id="KAJ7083177.1"/>
    </source>
</evidence>
<protein>
    <submittedName>
        <fullName evidence="2">Uncharacterized protein</fullName>
    </submittedName>
</protein>
<evidence type="ECO:0000256" key="1">
    <source>
        <dbReference type="SAM" id="MobiDB-lite"/>
    </source>
</evidence>
<name>A0AAD6U246_9AGAR</name>
<sequence>MHPFPPNSLWQYRTALSFVLPAFARAWFARLPLLLASTRSPTATPAQFTCQFIASPLHEYTFITSCSLAIPGLVHLINSLSLPLFRAPTYLLWMPVRNPLIGSFFSEPHRDSAPSSLQLVHLPILSHFGAIRSPLPYSPAYPRSPTQSRHQTASSTSMTNPFTRSVASRYRALPPTRERARSGRVRATSHRPVPSQ</sequence>
<feature type="compositionally biased region" description="Polar residues" evidence="1">
    <location>
        <begin position="144"/>
        <end position="166"/>
    </location>
</feature>
<evidence type="ECO:0000313" key="3">
    <source>
        <dbReference type="Proteomes" id="UP001222325"/>
    </source>
</evidence>
<organism evidence="2 3">
    <name type="scientific">Mycena belliarum</name>
    <dbReference type="NCBI Taxonomy" id="1033014"/>
    <lineage>
        <taxon>Eukaryota</taxon>
        <taxon>Fungi</taxon>
        <taxon>Dikarya</taxon>
        <taxon>Basidiomycota</taxon>
        <taxon>Agaricomycotina</taxon>
        <taxon>Agaricomycetes</taxon>
        <taxon>Agaricomycetidae</taxon>
        <taxon>Agaricales</taxon>
        <taxon>Marasmiineae</taxon>
        <taxon>Mycenaceae</taxon>
        <taxon>Mycena</taxon>
    </lineage>
</organism>
<dbReference type="EMBL" id="JARJCN010000042">
    <property type="protein sequence ID" value="KAJ7083177.1"/>
    <property type="molecule type" value="Genomic_DNA"/>
</dbReference>
<keyword evidence="3" id="KW-1185">Reference proteome</keyword>
<accession>A0AAD6U246</accession>
<gene>
    <name evidence="2" type="ORF">B0H15DRAFT_851569</name>
</gene>
<proteinExistence type="predicted"/>
<dbReference type="Proteomes" id="UP001222325">
    <property type="component" value="Unassembled WGS sequence"/>
</dbReference>
<comment type="caution">
    <text evidence="2">The sequence shown here is derived from an EMBL/GenBank/DDBJ whole genome shotgun (WGS) entry which is preliminary data.</text>
</comment>
<dbReference type="AlphaFoldDB" id="A0AAD6U246"/>